<comment type="caution">
    <text evidence="2">The sequence shown here is derived from an EMBL/GenBank/DDBJ whole genome shotgun (WGS) entry which is preliminary data.</text>
</comment>
<evidence type="ECO:0000313" key="2">
    <source>
        <dbReference type="EMBL" id="GIX86961.1"/>
    </source>
</evidence>
<evidence type="ECO:0000313" key="3">
    <source>
        <dbReference type="Proteomes" id="UP001054945"/>
    </source>
</evidence>
<keyword evidence="1" id="KW-1133">Transmembrane helix</keyword>
<dbReference type="AlphaFoldDB" id="A0AAV4NSQ9"/>
<protein>
    <submittedName>
        <fullName evidence="2">Uncharacterized protein</fullName>
    </submittedName>
</protein>
<gene>
    <name evidence="2" type="ORF">CEXT_499281</name>
</gene>
<dbReference type="Proteomes" id="UP001054945">
    <property type="component" value="Unassembled WGS sequence"/>
</dbReference>
<keyword evidence="1" id="KW-0472">Membrane</keyword>
<keyword evidence="3" id="KW-1185">Reference proteome</keyword>
<accession>A0AAV4NSQ9</accession>
<keyword evidence="1" id="KW-0812">Transmembrane</keyword>
<evidence type="ECO:0000256" key="1">
    <source>
        <dbReference type="SAM" id="Phobius"/>
    </source>
</evidence>
<feature type="transmembrane region" description="Helical" evidence="1">
    <location>
        <begin position="147"/>
        <end position="170"/>
    </location>
</feature>
<sequence length="189" mass="21804">MHECFSDRASTRDMKFSQTLSETTLLASEDNNQLLTQSMKTLLNNRSDFNNTHSRPSKIIFSEEMRTYLSQQKQRDNKSFPLLFIFLFCSTTIVLLQEEQIRTIIKFLPSSLEHYVIPAWNTNTFKHGLKCMVIYQSDVFLKQRYKLAVLTSVTFLCIYCSFLCFAGKGAGGNGTSESRKLFPLQTNTF</sequence>
<reference evidence="2 3" key="1">
    <citation type="submission" date="2021-06" db="EMBL/GenBank/DDBJ databases">
        <title>Caerostris extrusa draft genome.</title>
        <authorList>
            <person name="Kono N."/>
            <person name="Arakawa K."/>
        </authorList>
    </citation>
    <scope>NUCLEOTIDE SEQUENCE [LARGE SCALE GENOMIC DNA]</scope>
</reference>
<organism evidence="2 3">
    <name type="scientific">Caerostris extrusa</name>
    <name type="common">Bark spider</name>
    <name type="synonym">Caerostris bankana</name>
    <dbReference type="NCBI Taxonomy" id="172846"/>
    <lineage>
        <taxon>Eukaryota</taxon>
        <taxon>Metazoa</taxon>
        <taxon>Ecdysozoa</taxon>
        <taxon>Arthropoda</taxon>
        <taxon>Chelicerata</taxon>
        <taxon>Arachnida</taxon>
        <taxon>Araneae</taxon>
        <taxon>Araneomorphae</taxon>
        <taxon>Entelegynae</taxon>
        <taxon>Araneoidea</taxon>
        <taxon>Araneidae</taxon>
        <taxon>Caerostris</taxon>
    </lineage>
</organism>
<name>A0AAV4NSQ9_CAEEX</name>
<dbReference type="EMBL" id="BPLR01003634">
    <property type="protein sequence ID" value="GIX86961.1"/>
    <property type="molecule type" value="Genomic_DNA"/>
</dbReference>
<proteinExistence type="predicted"/>
<feature type="transmembrane region" description="Helical" evidence="1">
    <location>
        <begin position="79"/>
        <end position="96"/>
    </location>
</feature>